<organism evidence="4 5">
    <name type="scientific">Rhizophagus irregularis</name>
    <dbReference type="NCBI Taxonomy" id="588596"/>
    <lineage>
        <taxon>Eukaryota</taxon>
        <taxon>Fungi</taxon>
        <taxon>Fungi incertae sedis</taxon>
        <taxon>Mucoromycota</taxon>
        <taxon>Glomeromycotina</taxon>
        <taxon>Glomeromycetes</taxon>
        <taxon>Glomerales</taxon>
        <taxon>Glomeraceae</taxon>
        <taxon>Rhizophagus</taxon>
    </lineage>
</organism>
<name>A0A2N0R1U6_9GLOM</name>
<protein>
    <submittedName>
        <fullName evidence="4">TPR-like protein</fullName>
    </submittedName>
</protein>
<dbReference type="Gene3D" id="3.30.40.10">
    <property type="entry name" value="Zinc/RING finger domain, C3HC4 (zinc finger)"/>
    <property type="match status" value="1"/>
</dbReference>
<dbReference type="AlphaFoldDB" id="A0A2N0R1U6"/>
<reference evidence="4 5" key="1">
    <citation type="submission" date="2017-10" db="EMBL/GenBank/DDBJ databases">
        <title>Extensive intraspecific genome diversity in a model arbuscular mycorrhizal fungus.</title>
        <authorList>
            <person name="Chen E.C.H."/>
            <person name="Morin E."/>
            <person name="Baudet D."/>
            <person name="Noel J."/>
            <person name="Ndikumana S."/>
            <person name="Charron P."/>
            <person name="St-Onge C."/>
            <person name="Giorgi J."/>
            <person name="Grigoriev I.V."/>
            <person name="Roux C."/>
            <person name="Martin F.M."/>
            <person name="Corradi N."/>
        </authorList>
    </citation>
    <scope>NUCLEOTIDE SEQUENCE [LARGE SCALE GENOMIC DNA]</scope>
    <source>
        <strain evidence="4 5">A1</strain>
    </source>
</reference>
<sequence>MFSMIEIDFDQYTQKLSENNLEDSLEKFRNLLTFVKEKYHEDLKILSNNIGKGKEGKGKSLNQNSYLKEKQTTNSNILDVIAEEITCPINSEPTDQLCILKCQHILALSNLKKLKQKICPNCREKIEDNDIRYLSQNSIYKNLYTKFFESGHILPSIELENSDQLYDSDDSDNSEVELILTKKKKFMNSIIKLNSNISSSLLSRITKKQHPTYQNIIKEINEKHYEKAESLCKEFLNFFPKSYSSRCILAYIYRCLNNYEQAHLYLEEAINLNHKKPVAYFICGEIYFRQNRYNEAIDNLKKSLEYKAKLTNLYTILGNSYLLRNFLVNDYTTAEENYNIALKNDPSNYLCLKNCAYSYEKQGFYLNALVILDRLLNINKKDSLILFYYGEILYNMKQYSKAILYFTKANIIDPENIHNLNKRAITYYIIQKYDKVLLDLDKIIQLDPLNSSAYYLKSLTYYTKNDINNVTILFEKYTELLKLLSSDSNSLAKSQLFHLEYLLNKNSSKDLNNILTKINQIPNINLDMLFNCYKAISYIHLLQKHSYFWSYLYKVCEIDTCDFTKFGIVNEFSKYMYKKKEVYFISNLTNLNSELCKFQESDKYNQSEHMLKHEDVSKLEGLGWIEYQNLRYYTSYSQISIEINSIEMQIDYVRHGDGYTSGITPIPNMSLMGYLLPDYHQFFSNVPETFKDKYFSRKEMENLLDLNDILSIL</sequence>
<dbReference type="InterPro" id="IPR019734">
    <property type="entry name" value="TPR_rpt"/>
</dbReference>
<dbReference type="VEuPathDB" id="FungiDB:RhiirFUN_011419"/>
<evidence type="ECO:0000313" key="5">
    <source>
        <dbReference type="Proteomes" id="UP000232688"/>
    </source>
</evidence>
<dbReference type="Proteomes" id="UP000232688">
    <property type="component" value="Unassembled WGS sequence"/>
</dbReference>
<dbReference type="Pfam" id="PF12895">
    <property type="entry name" value="ANAPC3"/>
    <property type="match status" value="1"/>
</dbReference>
<reference evidence="4 5" key="2">
    <citation type="submission" date="2017-10" db="EMBL/GenBank/DDBJ databases">
        <title>Genome analyses suggest a sexual origin of heterokaryosis in a supposedly ancient asexual fungus.</title>
        <authorList>
            <person name="Corradi N."/>
            <person name="Sedzielewska K."/>
            <person name="Noel J."/>
            <person name="Charron P."/>
            <person name="Farinelli L."/>
            <person name="Marton T."/>
            <person name="Kruger M."/>
            <person name="Pelin A."/>
            <person name="Brachmann A."/>
            <person name="Corradi N."/>
        </authorList>
    </citation>
    <scope>NUCLEOTIDE SEQUENCE [LARGE SCALE GENOMIC DNA]</scope>
    <source>
        <strain evidence="4 5">A1</strain>
    </source>
</reference>
<evidence type="ECO:0000256" key="1">
    <source>
        <dbReference type="ARBA" id="ARBA00022737"/>
    </source>
</evidence>
<dbReference type="InterPro" id="IPR050498">
    <property type="entry name" value="Ycf3"/>
</dbReference>
<comment type="caution">
    <text evidence="4">The sequence shown here is derived from an EMBL/GenBank/DDBJ whole genome shotgun (WGS) entry which is preliminary data.</text>
</comment>
<dbReference type="InterPro" id="IPR013083">
    <property type="entry name" value="Znf_RING/FYVE/PHD"/>
</dbReference>
<dbReference type="InterPro" id="IPR011990">
    <property type="entry name" value="TPR-like_helical_dom_sf"/>
</dbReference>
<dbReference type="GO" id="GO:0046813">
    <property type="term" value="P:receptor-mediated virion attachment to host cell"/>
    <property type="evidence" value="ECO:0007669"/>
    <property type="project" value="TreeGrafter"/>
</dbReference>
<proteinExistence type="predicted"/>
<keyword evidence="2 3" id="KW-0802">TPR repeat</keyword>
<dbReference type="PANTHER" id="PTHR44858:SF1">
    <property type="entry name" value="UDP-N-ACETYLGLUCOSAMINE--PEPTIDE N-ACETYLGLUCOSAMINYLTRANSFERASE SPINDLY-RELATED"/>
    <property type="match status" value="1"/>
</dbReference>
<evidence type="ECO:0000256" key="3">
    <source>
        <dbReference type="PROSITE-ProRule" id="PRU00339"/>
    </source>
</evidence>
<gene>
    <name evidence="4" type="ORF">RhiirA1_498481</name>
</gene>
<evidence type="ECO:0000256" key="2">
    <source>
        <dbReference type="ARBA" id="ARBA00022803"/>
    </source>
</evidence>
<dbReference type="EMBL" id="LLXH01001869">
    <property type="protein sequence ID" value="PKC57285.1"/>
    <property type="molecule type" value="Genomic_DNA"/>
</dbReference>
<dbReference type="SMART" id="SM00028">
    <property type="entry name" value="TPR"/>
    <property type="match status" value="6"/>
</dbReference>
<dbReference type="Gene3D" id="1.25.40.1040">
    <property type="match status" value="1"/>
</dbReference>
<dbReference type="Gene3D" id="1.25.40.10">
    <property type="entry name" value="Tetratricopeptide repeat domain"/>
    <property type="match status" value="1"/>
</dbReference>
<feature type="repeat" description="TPR" evidence="3">
    <location>
        <begin position="383"/>
        <end position="416"/>
    </location>
</feature>
<dbReference type="VEuPathDB" id="FungiDB:RhiirA1_498481"/>
<dbReference type="PANTHER" id="PTHR44858">
    <property type="entry name" value="TETRATRICOPEPTIDE REPEAT PROTEIN 6"/>
    <property type="match status" value="1"/>
</dbReference>
<dbReference type="SUPFAM" id="SSF57850">
    <property type="entry name" value="RING/U-box"/>
    <property type="match status" value="1"/>
</dbReference>
<accession>A0A2N0R1U6</accession>
<dbReference type="VEuPathDB" id="FungiDB:FUN_024888"/>
<keyword evidence="1" id="KW-0677">Repeat</keyword>
<dbReference type="PROSITE" id="PS50005">
    <property type="entry name" value="TPR"/>
    <property type="match status" value="2"/>
</dbReference>
<evidence type="ECO:0000313" key="4">
    <source>
        <dbReference type="EMBL" id="PKC57285.1"/>
    </source>
</evidence>
<dbReference type="SUPFAM" id="SSF81901">
    <property type="entry name" value="HCP-like"/>
    <property type="match status" value="1"/>
</dbReference>
<feature type="repeat" description="TPR" evidence="3">
    <location>
        <begin position="277"/>
        <end position="310"/>
    </location>
</feature>